<protein>
    <submittedName>
        <fullName evidence="1">Uncharacterized protein</fullName>
    </submittedName>
</protein>
<accession>A0A1B9B906</accession>
<sequence length="93" mass="11283">MSKTNKHKIFKSVVFSEAIFLGEFLQKDLQEKWEFVHEAMARFSRNNKSYLLKINYADIEYFIHLEEDSSCVRQFKSFKEIREFIKDGCHFFD</sequence>
<proteinExistence type="predicted"/>
<name>A0A1B9B906_9BACI</name>
<evidence type="ECO:0000313" key="2">
    <source>
        <dbReference type="Proteomes" id="UP000092578"/>
    </source>
</evidence>
<gene>
    <name evidence="1" type="ORF">A8F95_02405</name>
</gene>
<comment type="caution">
    <text evidence="1">The sequence shown here is derived from an EMBL/GenBank/DDBJ whole genome shotgun (WGS) entry which is preliminary data.</text>
</comment>
<dbReference type="EMBL" id="MAYT01000001">
    <property type="protein sequence ID" value="OCA92569.1"/>
    <property type="molecule type" value="Genomic_DNA"/>
</dbReference>
<organism evidence="1 2">
    <name type="scientific">Pseudobacillus wudalianchiensis</name>
    <dbReference type="NCBI Taxonomy" id="1743143"/>
    <lineage>
        <taxon>Bacteria</taxon>
        <taxon>Bacillati</taxon>
        <taxon>Bacillota</taxon>
        <taxon>Bacilli</taxon>
        <taxon>Bacillales</taxon>
        <taxon>Bacillaceae</taxon>
        <taxon>Pseudobacillus</taxon>
    </lineage>
</organism>
<dbReference type="Proteomes" id="UP000092578">
    <property type="component" value="Unassembled WGS sequence"/>
</dbReference>
<keyword evidence="2" id="KW-1185">Reference proteome</keyword>
<reference evidence="2" key="1">
    <citation type="submission" date="2016-05" db="EMBL/GenBank/DDBJ databases">
        <authorList>
            <person name="Liu B."/>
            <person name="Wang J."/>
            <person name="Zhu Y."/>
            <person name="Liu G."/>
            <person name="Chen Q."/>
            <person name="Chen Z."/>
            <person name="Lan J."/>
            <person name="Che J."/>
            <person name="Ge C."/>
            <person name="Shi H."/>
            <person name="Pan Z."/>
            <person name="Liu X."/>
        </authorList>
    </citation>
    <scope>NUCLEOTIDE SEQUENCE [LARGE SCALE GENOMIC DNA]</scope>
    <source>
        <strain evidence="2">FJAT-27215</strain>
    </source>
</reference>
<evidence type="ECO:0000313" key="1">
    <source>
        <dbReference type="EMBL" id="OCA92569.1"/>
    </source>
</evidence>
<dbReference type="AlphaFoldDB" id="A0A1B9B906"/>